<feature type="transmembrane region" description="Helical" evidence="1">
    <location>
        <begin position="203"/>
        <end position="228"/>
    </location>
</feature>
<protein>
    <submittedName>
        <fullName evidence="2">Pentapeptide repeat protein</fullName>
    </submittedName>
</protein>
<dbReference type="SUPFAM" id="SSF141571">
    <property type="entry name" value="Pentapeptide repeat-like"/>
    <property type="match status" value="1"/>
</dbReference>
<dbReference type="eggNOG" id="COG1357">
    <property type="taxonomic scope" value="Bacteria"/>
</dbReference>
<dbReference type="KEGG" id="amr:AM1_2368"/>
<evidence type="ECO:0000313" key="2">
    <source>
        <dbReference type="EMBL" id="ABW27378.1"/>
    </source>
</evidence>
<feature type="transmembrane region" description="Helical" evidence="1">
    <location>
        <begin position="123"/>
        <end position="141"/>
    </location>
</feature>
<feature type="transmembrane region" description="Helical" evidence="1">
    <location>
        <begin position="59"/>
        <end position="82"/>
    </location>
</feature>
<keyword evidence="1" id="KW-1133">Transmembrane helix</keyword>
<name>B0C331_ACAM1</name>
<keyword evidence="3" id="KW-1185">Reference proteome</keyword>
<feature type="transmembrane region" description="Helical" evidence="1">
    <location>
        <begin position="173"/>
        <end position="191"/>
    </location>
</feature>
<organism evidence="2 3">
    <name type="scientific">Acaryochloris marina (strain MBIC 11017)</name>
    <dbReference type="NCBI Taxonomy" id="329726"/>
    <lineage>
        <taxon>Bacteria</taxon>
        <taxon>Bacillati</taxon>
        <taxon>Cyanobacteriota</taxon>
        <taxon>Cyanophyceae</taxon>
        <taxon>Acaryochloridales</taxon>
        <taxon>Acaryochloridaceae</taxon>
        <taxon>Acaryochloris</taxon>
    </lineage>
</organism>
<accession>B0C331</accession>
<reference evidence="2 3" key="1">
    <citation type="journal article" date="2008" name="Proc. Natl. Acad. Sci. U.S.A.">
        <title>Niche adaptation and genome expansion in the chlorophyll d-producing cyanobacterium Acaryochloris marina.</title>
        <authorList>
            <person name="Swingley W.D."/>
            <person name="Chen M."/>
            <person name="Cheung P.C."/>
            <person name="Conrad A.L."/>
            <person name="Dejesa L.C."/>
            <person name="Hao J."/>
            <person name="Honchak B.M."/>
            <person name="Karbach L.E."/>
            <person name="Kurdoglu A."/>
            <person name="Lahiri S."/>
            <person name="Mastrian S.D."/>
            <person name="Miyashita H."/>
            <person name="Page L."/>
            <person name="Ramakrishna P."/>
            <person name="Satoh S."/>
            <person name="Sattley W.M."/>
            <person name="Shimada Y."/>
            <person name="Taylor H.L."/>
            <person name="Tomo T."/>
            <person name="Tsuchiya T."/>
            <person name="Wang Z.T."/>
            <person name="Raymond J."/>
            <person name="Mimuro M."/>
            <person name="Blankenship R.E."/>
            <person name="Touchman J.W."/>
        </authorList>
    </citation>
    <scope>NUCLEOTIDE SEQUENCE [LARGE SCALE GENOMIC DNA]</scope>
    <source>
        <strain evidence="3">MBIC 11017</strain>
    </source>
</reference>
<proteinExistence type="predicted"/>
<dbReference type="HOGENOM" id="CLU_1040946_0_0_3"/>
<dbReference type="STRING" id="329726.AM1_2368"/>
<keyword evidence="1" id="KW-0812">Transmembrane</keyword>
<dbReference type="RefSeq" id="WP_012162848.1">
    <property type="nucleotide sequence ID" value="NC_009925.1"/>
</dbReference>
<dbReference type="InterPro" id="IPR001646">
    <property type="entry name" value="5peptide_repeat"/>
</dbReference>
<dbReference type="AlphaFoldDB" id="B0C331"/>
<dbReference type="Pfam" id="PF00805">
    <property type="entry name" value="Pentapeptide"/>
    <property type="match status" value="1"/>
</dbReference>
<keyword evidence="1" id="KW-0472">Membrane</keyword>
<feature type="transmembrane region" description="Helical" evidence="1">
    <location>
        <begin position="94"/>
        <end position="114"/>
    </location>
</feature>
<evidence type="ECO:0000313" key="3">
    <source>
        <dbReference type="Proteomes" id="UP000000268"/>
    </source>
</evidence>
<dbReference type="Gene3D" id="2.160.20.80">
    <property type="entry name" value="E3 ubiquitin-protein ligase SopA"/>
    <property type="match status" value="1"/>
</dbReference>
<dbReference type="Proteomes" id="UP000000268">
    <property type="component" value="Chromosome"/>
</dbReference>
<gene>
    <name evidence="2" type="ordered locus">AM1_2368</name>
</gene>
<dbReference type="EMBL" id="CP000828">
    <property type="protein sequence ID" value="ABW27378.1"/>
    <property type="molecule type" value="Genomic_DNA"/>
</dbReference>
<sequence length="281" mass="30157">MAKVHKWSNRNLRNRSFRGQNLQQANFSGSDLRGCSFDLAQLQGANFDRARVGYGPESILIGLLVVIDFVGLAFYAMSQMLFGALGLTLEIPTYPYLLALLGLLASAGISSAICPSRKRVKPIAALTTGALLGFFYGGVMLKNDPQAAVLTACIGGVFSLGMSVMARTRLVTVAIYTVGGCAAYGVCFFSSTRASSLLNVQQLVAGIAWSLLCLVFLGITLQVIANLVTELKDFAHTSWRGADLSDVNLDGIQLDSYKRSRYGLHNEQVNAREPVKSVSSG</sequence>
<evidence type="ECO:0000256" key="1">
    <source>
        <dbReference type="SAM" id="Phobius"/>
    </source>
</evidence>
<feature type="transmembrane region" description="Helical" evidence="1">
    <location>
        <begin position="147"/>
        <end position="166"/>
    </location>
</feature>